<dbReference type="GO" id="GO:0005524">
    <property type="term" value="F:ATP binding"/>
    <property type="evidence" value="ECO:0007669"/>
    <property type="project" value="InterPro"/>
</dbReference>
<dbReference type="InterPro" id="IPR000719">
    <property type="entry name" value="Prot_kinase_dom"/>
</dbReference>
<dbReference type="SUPFAM" id="SSF56112">
    <property type="entry name" value="Protein kinase-like (PK-like)"/>
    <property type="match status" value="1"/>
</dbReference>
<feature type="non-terminal residue" evidence="2">
    <location>
        <position position="1"/>
    </location>
</feature>
<evidence type="ECO:0000313" key="2">
    <source>
        <dbReference type="EMBL" id="KZO97468.1"/>
    </source>
</evidence>
<dbReference type="PROSITE" id="PS00108">
    <property type="entry name" value="PROTEIN_KINASE_ST"/>
    <property type="match status" value="1"/>
</dbReference>
<feature type="domain" description="Protein kinase" evidence="1">
    <location>
        <begin position="1"/>
        <end position="167"/>
    </location>
</feature>
<proteinExistence type="predicted"/>
<dbReference type="STRING" id="1330018.A0A167N908"/>
<dbReference type="Gene3D" id="1.10.510.10">
    <property type="entry name" value="Transferase(Phosphotransferase) domain 1"/>
    <property type="match status" value="1"/>
</dbReference>
<dbReference type="InterPro" id="IPR051681">
    <property type="entry name" value="Ser/Thr_Kinases-Pseudokinases"/>
</dbReference>
<reference evidence="2 3" key="1">
    <citation type="journal article" date="2016" name="Mol. Biol. Evol.">
        <title>Comparative Genomics of Early-Diverging Mushroom-Forming Fungi Provides Insights into the Origins of Lignocellulose Decay Capabilities.</title>
        <authorList>
            <person name="Nagy L.G."/>
            <person name="Riley R."/>
            <person name="Tritt A."/>
            <person name="Adam C."/>
            <person name="Daum C."/>
            <person name="Floudas D."/>
            <person name="Sun H."/>
            <person name="Yadav J.S."/>
            <person name="Pangilinan J."/>
            <person name="Larsson K.H."/>
            <person name="Matsuura K."/>
            <person name="Barry K."/>
            <person name="Labutti K."/>
            <person name="Kuo R."/>
            <person name="Ohm R.A."/>
            <person name="Bhattacharya S.S."/>
            <person name="Shirouzu T."/>
            <person name="Yoshinaga Y."/>
            <person name="Martin F.M."/>
            <person name="Grigoriev I.V."/>
            <person name="Hibbett D.S."/>
        </authorList>
    </citation>
    <scope>NUCLEOTIDE SEQUENCE [LARGE SCALE GENOMIC DNA]</scope>
    <source>
        <strain evidence="2 3">TUFC12733</strain>
    </source>
</reference>
<evidence type="ECO:0000259" key="1">
    <source>
        <dbReference type="PROSITE" id="PS50011"/>
    </source>
</evidence>
<dbReference type="AlphaFoldDB" id="A0A167N908"/>
<dbReference type="Proteomes" id="UP000076738">
    <property type="component" value="Unassembled WGS sequence"/>
</dbReference>
<dbReference type="PROSITE" id="PS50011">
    <property type="entry name" value="PROTEIN_KINASE_DOM"/>
    <property type="match status" value="1"/>
</dbReference>
<keyword evidence="2" id="KW-0418">Kinase</keyword>
<keyword evidence="2" id="KW-0808">Transferase</keyword>
<sequence length="167" mass="18488">LDHPNIVPFLGIADYAKICPGGFQQLCLVSPWMSDGNIMEYLKANTSISPLPLLLDIVNAVAYLHSFPSGPIIHGDLKGNNILIRFDGSYHPNGRPCARLIDFGLAQITEVGMDEDVGTTSTGYNGNARWLAFERVLPAQYGLRQPESKSTMSDIFEMMRTFLEVRI</sequence>
<organism evidence="2 3">
    <name type="scientific">Calocera viscosa (strain TUFC12733)</name>
    <dbReference type="NCBI Taxonomy" id="1330018"/>
    <lineage>
        <taxon>Eukaryota</taxon>
        <taxon>Fungi</taxon>
        <taxon>Dikarya</taxon>
        <taxon>Basidiomycota</taxon>
        <taxon>Agaricomycotina</taxon>
        <taxon>Dacrymycetes</taxon>
        <taxon>Dacrymycetales</taxon>
        <taxon>Dacrymycetaceae</taxon>
        <taxon>Calocera</taxon>
    </lineage>
</organism>
<feature type="non-terminal residue" evidence="2">
    <location>
        <position position="167"/>
    </location>
</feature>
<accession>A0A167N908</accession>
<evidence type="ECO:0000313" key="3">
    <source>
        <dbReference type="Proteomes" id="UP000076738"/>
    </source>
</evidence>
<keyword evidence="3" id="KW-1185">Reference proteome</keyword>
<dbReference type="EMBL" id="KV417279">
    <property type="protein sequence ID" value="KZO97468.1"/>
    <property type="molecule type" value="Genomic_DNA"/>
</dbReference>
<protein>
    <submittedName>
        <fullName evidence="2">Kinase-like protein</fullName>
    </submittedName>
</protein>
<dbReference type="InterPro" id="IPR011009">
    <property type="entry name" value="Kinase-like_dom_sf"/>
</dbReference>
<name>A0A167N908_CALVF</name>
<dbReference type="GO" id="GO:0004674">
    <property type="term" value="F:protein serine/threonine kinase activity"/>
    <property type="evidence" value="ECO:0007669"/>
    <property type="project" value="TreeGrafter"/>
</dbReference>
<gene>
    <name evidence="2" type="ORF">CALVIDRAFT_457630</name>
</gene>
<dbReference type="Pfam" id="PF00069">
    <property type="entry name" value="Pkinase"/>
    <property type="match status" value="1"/>
</dbReference>
<dbReference type="PANTHER" id="PTHR44329">
    <property type="entry name" value="SERINE/THREONINE-PROTEIN KINASE TNNI3K-RELATED"/>
    <property type="match status" value="1"/>
</dbReference>
<dbReference type="InterPro" id="IPR008271">
    <property type="entry name" value="Ser/Thr_kinase_AS"/>
</dbReference>
<dbReference type="OrthoDB" id="346907at2759"/>